<evidence type="ECO:0000256" key="2">
    <source>
        <dbReference type="ARBA" id="ARBA00022692"/>
    </source>
</evidence>
<feature type="region of interest" description="Disordered" evidence="5">
    <location>
        <begin position="521"/>
        <end position="581"/>
    </location>
</feature>
<organism evidence="7 8">
    <name type="scientific">Fusarium circinatum</name>
    <name type="common">Pitch canker fungus</name>
    <name type="synonym">Gibberella circinata</name>
    <dbReference type="NCBI Taxonomy" id="48490"/>
    <lineage>
        <taxon>Eukaryota</taxon>
        <taxon>Fungi</taxon>
        <taxon>Dikarya</taxon>
        <taxon>Ascomycota</taxon>
        <taxon>Pezizomycotina</taxon>
        <taxon>Sordariomycetes</taxon>
        <taxon>Hypocreomycetidae</taxon>
        <taxon>Hypocreales</taxon>
        <taxon>Nectriaceae</taxon>
        <taxon>Fusarium</taxon>
        <taxon>Fusarium fujikuroi species complex</taxon>
    </lineage>
</organism>
<dbReference type="Proteomes" id="UP000572754">
    <property type="component" value="Unassembled WGS sequence"/>
</dbReference>
<evidence type="ECO:0000256" key="6">
    <source>
        <dbReference type="SAM" id="Phobius"/>
    </source>
</evidence>
<feature type="transmembrane region" description="Helical" evidence="6">
    <location>
        <begin position="481"/>
        <end position="499"/>
    </location>
</feature>
<evidence type="ECO:0000256" key="1">
    <source>
        <dbReference type="ARBA" id="ARBA00004141"/>
    </source>
</evidence>
<sequence>MTSLTLRNATTTNESIGSRRCASAREYATKVRAIANTASTRPLYSNDCLRGLADFLWQPYVARPLLATVAQNLSEEASPFVSLYHCHSGDNASTLVPFANIQEFDSLAEAVIPLTDSFAILLFQGYPSAEWISTIGARFDIAPEFFQQHLATSQDEGHLATRILPSRYGCTISLPITSVGIRHDNGHAVKHYEQEDLDRLRKEESARMDLYTTFHQLKHGHGWLGIIWYDGENQSNAPLKFPWTDEATQATRLKAVSVTSHKPGTGVETRQPNSRNSVTQFQANTKVERILQNIGGLVDFERARRDPFYATSPLFELYIASDLKLLQMLDDQVKQEVDHYKMIGGKEPTLSNLLYNQQVLKGQIRDTHVVIGFLESLMKKPWIAQAASHQSPYTDGDTVTRVLCDCRATLNFAESLVEECNQGMTIVAHNATIQESRKAMSKARGVTKLTQLAFVFVPASFVTAVFSMGVRELNMNDGLPIWTWVLVVCLVWLATLLVFKEIVLKVVIKSWSACKRKTSEVISGSKRETPSDKEVSPYRPKMSPRDAQQKAQPWKAPWLAMGTSSNTEEKPNTTSHGFSKGEEFIMDGNMKGVALDATVQVPSSNDGNRYNL</sequence>
<accession>A0A8H5X4G4</accession>
<dbReference type="Gene3D" id="1.20.58.340">
    <property type="entry name" value="Magnesium transport protein CorA, transmembrane region"/>
    <property type="match status" value="1"/>
</dbReference>
<evidence type="ECO:0000256" key="4">
    <source>
        <dbReference type="ARBA" id="ARBA00023136"/>
    </source>
</evidence>
<reference evidence="8" key="1">
    <citation type="journal article" date="2020" name="BMC Genomics">
        <title>Correction to: Identification and distribution of gene clusters required for synthesis of sphingolipid metabolism inhibitors in diverse species of the filamentous fungus Fusarium.</title>
        <authorList>
            <person name="Kim H.S."/>
            <person name="Lohmar J.M."/>
            <person name="Busman M."/>
            <person name="Brown D.W."/>
            <person name="Naumann T.A."/>
            <person name="Divon H.H."/>
            <person name="Lysoe E."/>
            <person name="Uhlig S."/>
            <person name="Proctor R.H."/>
        </authorList>
    </citation>
    <scope>NUCLEOTIDE SEQUENCE [LARGE SCALE GENOMIC DNA]</scope>
    <source>
        <strain evidence="8">NRRL 25331</strain>
    </source>
</reference>
<keyword evidence="2 6" id="KW-0812">Transmembrane</keyword>
<dbReference type="EMBL" id="JAAQPE010000084">
    <property type="protein sequence ID" value="KAF5686957.1"/>
    <property type="molecule type" value="Genomic_DNA"/>
</dbReference>
<comment type="subcellular location">
    <subcellularLocation>
        <location evidence="1">Membrane</location>
        <topology evidence="1">Multi-pass membrane protein</topology>
    </subcellularLocation>
</comment>
<evidence type="ECO:0000313" key="7">
    <source>
        <dbReference type="EMBL" id="KAF5686957.1"/>
    </source>
</evidence>
<keyword evidence="8" id="KW-1185">Reference proteome</keyword>
<evidence type="ECO:0000256" key="3">
    <source>
        <dbReference type="ARBA" id="ARBA00022989"/>
    </source>
</evidence>
<keyword evidence="3 6" id="KW-1133">Transmembrane helix</keyword>
<evidence type="ECO:0000256" key="5">
    <source>
        <dbReference type="SAM" id="MobiDB-lite"/>
    </source>
</evidence>
<feature type="compositionally biased region" description="Basic and acidic residues" evidence="5">
    <location>
        <begin position="525"/>
        <end position="536"/>
    </location>
</feature>
<feature type="transmembrane region" description="Helical" evidence="6">
    <location>
        <begin position="449"/>
        <end position="469"/>
    </location>
</feature>
<dbReference type="GO" id="GO:0016020">
    <property type="term" value="C:membrane"/>
    <property type="evidence" value="ECO:0007669"/>
    <property type="project" value="UniProtKB-SubCell"/>
</dbReference>
<feature type="compositionally biased region" description="Polar residues" evidence="5">
    <location>
        <begin position="562"/>
        <end position="577"/>
    </location>
</feature>
<dbReference type="InterPro" id="IPR045863">
    <property type="entry name" value="CorA_TM1_TM2"/>
</dbReference>
<protein>
    <submittedName>
        <fullName evidence="7">Uncharacterized protein</fullName>
    </submittedName>
</protein>
<evidence type="ECO:0000313" key="8">
    <source>
        <dbReference type="Proteomes" id="UP000572754"/>
    </source>
</evidence>
<dbReference type="SUPFAM" id="SSF144083">
    <property type="entry name" value="Magnesium transport protein CorA, transmembrane region"/>
    <property type="match status" value="1"/>
</dbReference>
<dbReference type="AlphaFoldDB" id="A0A8H5X4G4"/>
<name>A0A8H5X4G4_FUSCI</name>
<gene>
    <name evidence="7" type="ORF">FCIRC_2649</name>
</gene>
<comment type="caution">
    <text evidence="7">The sequence shown here is derived from an EMBL/GenBank/DDBJ whole genome shotgun (WGS) entry which is preliminary data.</text>
</comment>
<reference evidence="7 8" key="2">
    <citation type="submission" date="2020-05" db="EMBL/GenBank/DDBJ databases">
        <title>Identification and distribution of gene clusters putatively required for synthesis of sphingolipid metabolism inhibitors in phylogenetically diverse species of the filamentous fungus Fusarium.</title>
        <authorList>
            <person name="Kim H.-S."/>
            <person name="Busman M."/>
            <person name="Brown D.W."/>
            <person name="Divon H."/>
            <person name="Uhlig S."/>
            <person name="Proctor R.H."/>
        </authorList>
    </citation>
    <scope>NUCLEOTIDE SEQUENCE [LARGE SCALE GENOMIC DNA]</scope>
    <source>
        <strain evidence="7 8">NRRL 25331</strain>
    </source>
</reference>
<proteinExistence type="predicted"/>
<keyword evidence="4 6" id="KW-0472">Membrane</keyword>